<evidence type="ECO:0000256" key="2">
    <source>
        <dbReference type="ARBA" id="ARBA00022801"/>
    </source>
</evidence>
<evidence type="ECO:0000256" key="6">
    <source>
        <dbReference type="PIRNR" id="PIRNR038800"/>
    </source>
</evidence>
<dbReference type="Gene3D" id="3.90.1150.10">
    <property type="entry name" value="Aspartate Aminotransferase, domain 1"/>
    <property type="match status" value="1"/>
</dbReference>
<dbReference type="Proteomes" id="UP001500298">
    <property type="component" value="Unassembled WGS sequence"/>
</dbReference>
<sequence length="423" mass="48616">MMNTSNNYALEMDQKDPLRQYRDEFYIPLQSDNRPYLYFCGNSLGLQPKKIRAYVEQELLDWQNLGVEGHFHAKNPWMPYHALLTEKMASIVGGHSKEVVVMNTLTVNLHLMMVSFYRPTSKRFKILMEYSAFPSDQYAVQSQVKYHGYDPEEAIIELIPREGETLLRTEDILQTLEEKGDEIALVMMGGVNYYTGQYFELEKITKKAKEKQCTVGFDLAHAVGNVPLKLHDWQVDFAVWCSYKYLNSGPGGIAGCFVHQRHEKRDDLPRFAGWWGHDQSSRFLMGPDFHPMSGAEGWQLSNPPILPLAALNASLSLFEEVGMPALIQKSRHLTAYMEYLLKEIDTNRISLITPADPTQRGCQLSIRVKEANKTLFQTITQKGVIADWREPDVIRVAPVPLYNSYEDVYQFAQILQEEVKSNR</sequence>
<comment type="pathway">
    <text evidence="4 6">Cofactor biosynthesis; NAD(+) biosynthesis; quinolinate from L-kynurenine: step 2/3.</text>
</comment>
<feature type="binding site" evidence="4">
    <location>
        <position position="274"/>
    </location>
    <ligand>
        <name>pyridoxal 5'-phosphate</name>
        <dbReference type="ChEBI" id="CHEBI:597326"/>
    </ligand>
</feature>
<feature type="binding site" evidence="4">
    <location>
        <position position="105"/>
    </location>
    <ligand>
        <name>pyridoxal 5'-phosphate</name>
        <dbReference type="ChEBI" id="CHEBI:597326"/>
    </ligand>
</feature>
<evidence type="ECO:0000256" key="3">
    <source>
        <dbReference type="ARBA" id="ARBA00022898"/>
    </source>
</evidence>
<feature type="binding site" evidence="4">
    <location>
        <position position="302"/>
    </location>
    <ligand>
        <name>pyridoxal 5'-phosphate</name>
        <dbReference type="ChEBI" id="CHEBI:597326"/>
    </ligand>
</feature>
<dbReference type="InterPro" id="IPR010111">
    <property type="entry name" value="Kynureninase"/>
</dbReference>
<evidence type="ECO:0000256" key="4">
    <source>
        <dbReference type="HAMAP-Rule" id="MF_01970"/>
    </source>
</evidence>
<keyword evidence="1 4" id="KW-0662">Pyridine nucleotide biosynthesis</keyword>
<organism evidence="7 8">
    <name type="scientific">Algivirga pacifica</name>
    <dbReference type="NCBI Taxonomy" id="1162670"/>
    <lineage>
        <taxon>Bacteria</taxon>
        <taxon>Pseudomonadati</taxon>
        <taxon>Bacteroidota</taxon>
        <taxon>Cytophagia</taxon>
        <taxon>Cytophagales</taxon>
        <taxon>Flammeovirgaceae</taxon>
        <taxon>Algivirga</taxon>
    </lineage>
</organism>
<dbReference type="RefSeq" id="WP_345372750.1">
    <property type="nucleotide sequence ID" value="NZ_BAABJX010000042.1"/>
</dbReference>
<keyword evidence="3 4" id="KW-0663">Pyridoxal phosphate</keyword>
<gene>
    <name evidence="4 7" type="primary">kynU</name>
    <name evidence="7" type="ORF">GCM10023331_27560</name>
</gene>
<comment type="function">
    <text evidence="4 6">Catalyzes the cleavage of L-kynurenine (L-Kyn) and L-3-hydroxykynurenine (L-3OHKyn) into anthranilic acid (AA) and 3-hydroxyanthranilic acid (3-OHAA), respectively.</text>
</comment>
<comment type="catalytic activity">
    <reaction evidence="4 6">
        <text>L-kynurenine + H2O = anthranilate + L-alanine + H(+)</text>
        <dbReference type="Rhea" id="RHEA:16813"/>
        <dbReference type="ChEBI" id="CHEBI:15377"/>
        <dbReference type="ChEBI" id="CHEBI:15378"/>
        <dbReference type="ChEBI" id="CHEBI:16567"/>
        <dbReference type="ChEBI" id="CHEBI:57959"/>
        <dbReference type="ChEBI" id="CHEBI:57972"/>
        <dbReference type="EC" id="3.7.1.3"/>
    </reaction>
</comment>
<feature type="binding site" evidence="4">
    <location>
        <position position="243"/>
    </location>
    <ligand>
        <name>pyridoxal 5'-phosphate</name>
        <dbReference type="ChEBI" id="CHEBI:597326"/>
    </ligand>
</feature>
<accession>A0ABP9DFH8</accession>
<feature type="binding site" evidence="4">
    <location>
        <position position="221"/>
    </location>
    <ligand>
        <name>pyridoxal 5'-phosphate</name>
        <dbReference type="ChEBI" id="CHEBI:597326"/>
    </ligand>
</feature>
<comment type="catalytic activity">
    <reaction evidence="6">
        <text>3-hydroxy-L-kynurenine + H2O = 3-hydroxyanthranilate + L-alanine + H(+)</text>
        <dbReference type="Rhea" id="RHEA:25143"/>
        <dbReference type="ChEBI" id="CHEBI:15377"/>
        <dbReference type="ChEBI" id="CHEBI:15378"/>
        <dbReference type="ChEBI" id="CHEBI:36559"/>
        <dbReference type="ChEBI" id="CHEBI:57972"/>
        <dbReference type="ChEBI" id="CHEBI:58125"/>
        <dbReference type="EC" id="3.7.1.3"/>
    </reaction>
</comment>
<dbReference type="NCBIfam" id="TIGR01814">
    <property type="entry name" value="kynureninase"/>
    <property type="match status" value="1"/>
</dbReference>
<comment type="cofactor">
    <cofactor evidence="4 6">
        <name>pyridoxal 5'-phosphate</name>
        <dbReference type="ChEBI" id="CHEBI:597326"/>
    </cofactor>
</comment>
<feature type="binding site" evidence="4">
    <location>
        <begin position="133"/>
        <end position="136"/>
    </location>
    <ligand>
        <name>pyridoxal 5'-phosphate</name>
        <dbReference type="ChEBI" id="CHEBI:597326"/>
    </ligand>
</feature>
<dbReference type="EMBL" id="BAABJX010000042">
    <property type="protein sequence ID" value="GAA4841062.1"/>
    <property type="molecule type" value="Genomic_DNA"/>
</dbReference>
<feature type="binding site" evidence="4">
    <location>
        <position position="106"/>
    </location>
    <ligand>
        <name>pyridoxal 5'-phosphate</name>
        <dbReference type="ChEBI" id="CHEBI:597326"/>
    </ligand>
</feature>
<dbReference type="EC" id="3.7.1.3" evidence="4 5"/>
<feature type="binding site" evidence="4">
    <location>
        <position position="218"/>
    </location>
    <ligand>
        <name>pyridoxal 5'-phosphate</name>
        <dbReference type="ChEBI" id="CHEBI:597326"/>
    </ligand>
</feature>
<evidence type="ECO:0000313" key="8">
    <source>
        <dbReference type="Proteomes" id="UP001500298"/>
    </source>
</evidence>
<dbReference type="SUPFAM" id="SSF53383">
    <property type="entry name" value="PLP-dependent transferases"/>
    <property type="match status" value="1"/>
</dbReference>
<comment type="similarity">
    <text evidence="4 6">Belongs to the kynureninase family.</text>
</comment>
<dbReference type="InterPro" id="IPR015422">
    <property type="entry name" value="PyrdxlP-dep_Trfase_small"/>
</dbReference>
<dbReference type="PANTHER" id="PTHR14084">
    <property type="entry name" value="KYNURENINASE"/>
    <property type="match status" value="1"/>
</dbReference>
<comment type="pathway">
    <text evidence="4 6">Amino-acid degradation; L-kynurenine degradation; L-alanine and anthranilate from L-kynurenine: step 1/1.</text>
</comment>
<comment type="subunit">
    <text evidence="4 6">Homodimer.</text>
</comment>
<keyword evidence="8" id="KW-1185">Reference proteome</keyword>
<evidence type="ECO:0000256" key="1">
    <source>
        <dbReference type="ARBA" id="ARBA00022642"/>
    </source>
</evidence>
<protein>
    <recommendedName>
        <fullName evidence="4 5">Kynureninase</fullName>
        <ecNumber evidence="4 5">3.7.1.3</ecNumber>
    </recommendedName>
    <alternativeName>
        <fullName evidence="4">L-kynurenine hydrolase</fullName>
    </alternativeName>
</protein>
<dbReference type="InterPro" id="IPR015424">
    <property type="entry name" value="PyrdxlP-dep_Trfase"/>
</dbReference>
<dbReference type="HAMAP" id="MF_01970">
    <property type="entry name" value="Kynureninase"/>
    <property type="match status" value="1"/>
</dbReference>
<comment type="caution">
    <text evidence="4">Lacks conserved residue(s) required for the propagation of feature annotation.</text>
</comment>
<comment type="caution">
    <text evidence="7">The sequence shown here is derived from an EMBL/GenBank/DDBJ whole genome shotgun (WGS) entry which is preliminary data.</text>
</comment>
<dbReference type="Gene3D" id="3.40.640.10">
    <property type="entry name" value="Type I PLP-dependent aspartate aminotransferase-like (Major domain)"/>
    <property type="match status" value="1"/>
</dbReference>
<dbReference type="Pfam" id="PF22580">
    <property type="entry name" value="KYNU_C"/>
    <property type="match status" value="1"/>
</dbReference>
<name>A0ABP9DFH8_9BACT</name>
<feature type="modified residue" description="N6-(pyridoxal phosphate)lysine" evidence="4">
    <location>
        <position position="244"/>
    </location>
</feature>
<reference evidence="8" key="1">
    <citation type="journal article" date="2019" name="Int. J. Syst. Evol. Microbiol.">
        <title>The Global Catalogue of Microorganisms (GCM) 10K type strain sequencing project: providing services to taxonomists for standard genome sequencing and annotation.</title>
        <authorList>
            <consortium name="The Broad Institute Genomics Platform"/>
            <consortium name="The Broad Institute Genome Sequencing Center for Infectious Disease"/>
            <person name="Wu L."/>
            <person name="Ma J."/>
        </authorList>
    </citation>
    <scope>NUCLEOTIDE SEQUENCE [LARGE SCALE GENOMIC DNA]</scope>
    <source>
        <strain evidence="8">JCM 18326</strain>
    </source>
</reference>
<keyword evidence="2 4" id="KW-0378">Hydrolase</keyword>
<evidence type="ECO:0000256" key="5">
    <source>
        <dbReference type="NCBIfam" id="TIGR01814"/>
    </source>
</evidence>
<dbReference type="PANTHER" id="PTHR14084:SF0">
    <property type="entry name" value="KYNURENINASE"/>
    <property type="match status" value="1"/>
</dbReference>
<proteinExistence type="inferred from homology"/>
<dbReference type="InterPro" id="IPR015421">
    <property type="entry name" value="PyrdxlP-dep_Trfase_major"/>
</dbReference>
<dbReference type="PIRSF" id="PIRSF038800">
    <property type="entry name" value="KYNU"/>
    <property type="match status" value="1"/>
</dbReference>
<evidence type="ECO:0000313" key="7">
    <source>
        <dbReference type="EMBL" id="GAA4841062.1"/>
    </source>
</evidence>